<dbReference type="InterPro" id="IPR052920">
    <property type="entry name" value="DNA-binding_regulatory"/>
</dbReference>
<sequence length="310" mass="34770">MKKLLIIVGAGVLLGAAAGLMWGVNYLFDYAIASGKKEFVGGHEQQRRNGEEFKEWAFAETAPATVTLTSRDDLTLRATHFVQQQTTQPKLAIIAHGYGNYSGNMSAYAELFYELGYDVLLPDARAHGYSEGQYIGFGWLDRLDYVDWIDNMLDHYGQQVEIVLYGLSMGGTTVMMTSGETLPHQVKAVIEDCGFDSVKNELTFQLKDMFNLPAFPLIPLTSFYTQLRAGYNFNEASAIAQLRKNKLPTLFIHGNQDSFVPTEMVNSVYEATQGPKELLIIEGADHAQSLETSPEKYQKEVKQFLEKYVR</sequence>
<comment type="caution">
    <text evidence="2">The sequence shown here is derived from an EMBL/GenBank/DDBJ whole genome shotgun (WGS) entry which is preliminary data.</text>
</comment>
<dbReference type="InterPro" id="IPR000073">
    <property type="entry name" value="AB_hydrolase_1"/>
</dbReference>
<organism evidence="2 3">
    <name type="scientific">Vagococcus acidifermentans</name>
    <dbReference type="NCBI Taxonomy" id="564710"/>
    <lineage>
        <taxon>Bacteria</taxon>
        <taxon>Bacillati</taxon>
        <taxon>Bacillota</taxon>
        <taxon>Bacilli</taxon>
        <taxon>Lactobacillales</taxon>
        <taxon>Enterococcaceae</taxon>
        <taxon>Vagococcus</taxon>
    </lineage>
</organism>
<reference evidence="2 3" key="1">
    <citation type="submission" date="2017-05" db="EMBL/GenBank/DDBJ databases">
        <title>Vagococcus spp. assemblies.</title>
        <authorList>
            <person name="Gulvik C.A."/>
        </authorList>
    </citation>
    <scope>NUCLEOTIDE SEQUENCE [LARGE SCALE GENOMIC DNA]</scope>
    <source>
        <strain evidence="2 3">LMG 24798</strain>
    </source>
</reference>
<feature type="domain" description="AB hydrolase-1" evidence="1">
    <location>
        <begin position="93"/>
        <end position="200"/>
    </location>
</feature>
<protein>
    <recommendedName>
        <fullName evidence="1">AB hydrolase-1 domain-containing protein</fullName>
    </recommendedName>
</protein>
<dbReference type="Gene3D" id="3.40.50.1820">
    <property type="entry name" value="alpha/beta hydrolase"/>
    <property type="match status" value="1"/>
</dbReference>
<dbReference type="PANTHER" id="PTHR43358">
    <property type="entry name" value="ALPHA/BETA-HYDROLASE"/>
    <property type="match status" value="1"/>
</dbReference>
<keyword evidence="3" id="KW-1185">Reference proteome</keyword>
<dbReference type="InterPro" id="IPR029058">
    <property type="entry name" value="AB_hydrolase_fold"/>
</dbReference>
<dbReference type="EMBL" id="NGKC01000012">
    <property type="protein sequence ID" value="RSU10462.1"/>
    <property type="molecule type" value="Genomic_DNA"/>
</dbReference>
<dbReference type="SUPFAM" id="SSF53474">
    <property type="entry name" value="alpha/beta-Hydrolases"/>
    <property type="match status" value="1"/>
</dbReference>
<dbReference type="Proteomes" id="UP000286773">
    <property type="component" value="Unassembled WGS sequence"/>
</dbReference>
<dbReference type="OrthoDB" id="9776685at2"/>
<dbReference type="Pfam" id="PF00561">
    <property type="entry name" value="Abhydrolase_1"/>
    <property type="match status" value="1"/>
</dbReference>
<proteinExistence type="predicted"/>
<dbReference type="PANTHER" id="PTHR43358:SF4">
    <property type="entry name" value="ALPHA_BETA HYDROLASE FOLD-1 DOMAIN-CONTAINING PROTEIN"/>
    <property type="match status" value="1"/>
</dbReference>
<evidence type="ECO:0000313" key="2">
    <source>
        <dbReference type="EMBL" id="RSU10462.1"/>
    </source>
</evidence>
<name>A0A430AQR8_9ENTE</name>
<accession>A0A430AQR8</accession>
<evidence type="ECO:0000259" key="1">
    <source>
        <dbReference type="Pfam" id="PF00561"/>
    </source>
</evidence>
<dbReference type="RefSeq" id="WP_126814295.1">
    <property type="nucleotide sequence ID" value="NZ_NGKC01000012.1"/>
</dbReference>
<evidence type="ECO:0000313" key="3">
    <source>
        <dbReference type="Proteomes" id="UP000286773"/>
    </source>
</evidence>
<dbReference type="AlphaFoldDB" id="A0A430AQR8"/>
<gene>
    <name evidence="2" type="ORF">CBF27_10650</name>
</gene>